<dbReference type="Proteomes" id="UP000197068">
    <property type="component" value="Unassembled WGS sequence"/>
</dbReference>
<accession>A0ABQ0MZQ9</accession>
<comment type="subunit">
    <text evidence="12">Component of the periplasmic nitrate reductase NapAB complex composed of NapA and NapB.</text>
</comment>
<dbReference type="Pfam" id="PF03892">
    <property type="entry name" value="NapB"/>
    <property type="match status" value="1"/>
</dbReference>
<dbReference type="Gene3D" id="1.10.1130.10">
    <property type="entry name" value="Flavocytochrome C3, Chain A"/>
    <property type="match status" value="1"/>
</dbReference>
<evidence type="ECO:0000256" key="13">
    <source>
        <dbReference type="SAM" id="SignalP"/>
    </source>
</evidence>
<keyword evidence="6" id="KW-0479">Metal-binding</keyword>
<dbReference type="EMBL" id="BDQM01000050">
    <property type="protein sequence ID" value="GAW97840.1"/>
    <property type="molecule type" value="Genomic_DNA"/>
</dbReference>
<keyword evidence="4 12" id="KW-0813">Transport</keyword>
<proteinExistence type="inferred from homology"/>
<evidence type="ECO:0000256" key="5">
    <source>
        <dbReference type="ARBA" id="ARBA00022617"/>
    </source>
</evidence>
<dbReference type="PANTHER" id="PTHR38604">
    <property type="entry name" value="PERIPLASMIC NITRATE REDUCTASE, ELECTRON TRANSFER SUBUNIT"/>
    <property type="match status" value="1"/>
</dbReference>
<protein>
    <recommendedName>
        <fullName evidence="3 12">Periplasmic nitrate reductase, electron transfer subunit</fullName>
    </recommendedName>
    <alternativeName>
        <fullName evidence="11 12">Diheme cytochrome c NapB</fullName>
    </alternativeName>
</protein>
<dbReference type="InterPro" id="IPR036280">
    <property type="entry name" value="Multihaem_cyt_sf"/>
</dbReference>
<dbReference type="RefSeq" id="WP_057179914.1">
    <property type="nucleotide sequence ID" value="NZ_BDQM01000050.1"/>
</dbReference>
<evidence type="ECO:0000256" key="8">
    <source>
        <dbReference type="ARBA" id="ARBA00022764"/>
    </source>
</evidence>
<dbReference type="PANTHER" id="PTHR38604:SF1">
    <property type="entry name" value="PERIPLASMIC NITRATE REDUCTASE, ELECTRON TRANSFER SUBUNIT"/>
    <property type="match status" value="1"/>
</dbReference>
<reference evidence="14 15" key="1">
    <citation type="submission" date="2017-06" db="EMBL/GenBank/DDBJ databases">
        <title>Whole Genome Sequences of Colwellia marinimaniae MTCD1.</title>
        <authorList>
            <person name="Kusumoto H."/>
            <person name="Inoue M."/>
            <person name="Tanikawa K."/>
            <person name="Maeji H."/>
            <person name="Cameron J.H."/>
            <person name="Bartlett D.H."/>
        </authorList>
    </citation>
    <scope>NUCLEOTIDE SEQUENCE [LARGE SCALE GENOMIC DNA]</scope>
    <source>
        <strain evidence="14 15">MTCD1</strain>
    </source>
</reference>
<keyword evidence="10" id="KW-0408">Iron</keyword>
<evidence type="ECO:0000256" key="6">
    <source>
        <dbReference type="ARBA" id="ARBA00022723"/>
    </source>
</evidence>
<keyword evidence="15" id="KW-1185">Reference proteome</keyword>
<feature type="chain" id="PRO_5047521355" description="Periplasmic nitrate reductase, electron transfer subunit" evidence="13">
    <location>
        <begin position="33"/>
        <end position="174"/>
    </location>
</feature>
<sequence>MKDLKLVSIAGLMALLSTLFLAPILTSFTVHAAEKVEKAEKNTLATLRNHTEIMTQKKPNRMPKVINNDIKQVRNYPMQPPVIPHTIRSYEVNKNNNKCMSCHSRHRTEESQAPMVSVTHYMNRDGNFLAEISPRRYFCNQCHVAQLDAKPLVENTFIDMHSLMKQKTANTTEH</sequence>
<evidence type="ECO:0000256" key="7">
    <source>
        <dbReference type="ARBA" id="ARBA00022729"/>
    </source>
</evidence>
<feature type="signal peptide" evidence="13">
    <location>
        <begin position="1"/>
        <end position="32"/>
    </location>
</feature>
<keyword evidence="9 12" id="KW-0249">Electron transport</keyword>
<keyword evidence="7 13" id="KW-0732">Signal</keyword>
<evidence type="ECO:0000256" key="3">
    <source>
        <dbReference type="ARBA" id="ARBA00013773"/>
    </source>
</evidence>
<evidence type="ECO:0000256" key="1">
    <source>
        <dbReference type="ARBA" id="ARBA00004418"/>
    </source>
</evidence>
<evidence type="ECO:0000313" key="14">
    <source>
        <dbReference type="EMBL" id="GAW97840.1"/>
    </source>
</evidence>
<evidence type="ECO:0000256" key="11">
    <source>
        <dbReference type="ARBA" id="ARBA00031832"/>
    </source>
</evidence>
<evidence type="ECO:0000256" key="9">
    <source>
        <dbReference type="ARBA" id="ARBA00022982"/>
    </source>
</evidence>
<comment type="similarity">
    <text evidence="2 12">Belongs to the NapB family.</text>
</comment>
<comment type="caution">
    <text evidence="14">The sequence shown here is derived from an EMBL/GenBank/DDBJ whole genome shotgun (WGS) entry which is preliminary data.</text>
</comment>
<dbReference type="SUPFAM" id="SSF48695">
    <property type="entry name" value="Multiheme cytochromes"/>
    <property type="match status" value="1"/>
</dbReference>
<organism evidence="14 15">
    <name type="scientific">Colwellia marinimaniae</name>
    <dbReference type="NCBI Taxonomy" id="1513592"/>
    <lineage>
        <taxon>Bacteria</taxon>
        <taxon>Pseudomonadati</taxon>
        <taxon>Pseudomonadota</taxon>
        <taxon>Gammaproteobacteria</taxon>
        <taxon>Alteromonadales</taxon>
        <taxon>Colwelliaceae</taxon>
        <taxon>Colwellia</taxon>
    </lineage>
</organism>
<evidence type="ECO:0000256" key="10">
    <source>
        <dbReference type="ARBA" id="ARBA00023004"/>
    </source>
</evidence>
<keyword evidence="5" id="KW-0349">Heme</keyword>
<dbReference type="InterPro" id="IPR005591">
    <property type="entry name" value="NapB"/>
</dbReference>
<evidence type="ECO:0000256" key="2">
    <source>
        <dbReference type="ARBA" id="ARBA00007368"/>
    </source>
</evidence>
<keyword evidence="8 12" id="KW-0574">Periplasm</keyword>
<evidence type="ECO:0000313" key="15">
    <source>
        <dbReference type="Proteomes" id="UP000197068"/>
    </source>
</evidence>
<evidence type="ECO:0000256" key="12">
    <source>
        <dbReference type="PIRNR" id="PIRNR006105"/>
    </source>
</evidence>
<evidence type="ECO:0000256" key="4">
    <source>
        <dbReference type="ARBA" id="ARBA00022448"/>
    </source>
</evidence>
<gene>
    <name evidence="14" type="primary">napB</name>
    <name evidence="14" type="ORF">MTCD1_03488</name>
</gene>
<dbReference type="PIRSF" id="PIRSF006105">
    <property type="entry name" value="NapB"/>
    <property type="match status" value="1"/>
</dbReference>
<name>A0ABQ0MZQ9_9GAMM</name>
<comment type="subcellular location">
    <subcellularLocation>
        <location evidence="1 12">Periplasm</location>
    </subcellularLocation>
</comment>
<comment type="function">
    <text evidence="12">Electron transfer subunit of the periplasmic nitrate reductase complex NapAB.</text>
</comment>